<dbReference type="Pfam" id="PF23860">
    <property type="entry name" value="Ribophorin_II_3rd"/>
    <property type="match status" value="1"/>
</dbReference>
<evidence type="ECO:0000256" key="5">
    <source>
        <dbReference type="ARBA" id="ARBA00022692"/>
    </source>
</evidence>
<evidence type="ECO:0000256" key="12">
    <source>
        <dbReference type="SAM" id="Phobius"/>
    </source>
</evidence>
<evidence type="ECO:0000256" key="9">
    <source>
        <dbReference type="ARBA" id="ARBA00023136"/>
    </source>
</evidence>
<dbReference type="PANTHER" id="PTHR12640">
    <property type="entry name" value="RIBOPHORIN II"/>
    <property type="match status" value="1"/>
</dbReference>
<dbReference type="Pfam" id="PF25147">
    <property type="entry name" value="Ribophorin_II_C"/>
    <property type="match status" value="1"/>
</dbReference>
<reference evidence="16" key="1">
    <citation type="journal article" date="2018" name="Nat. Microbiol.">
        <title>Leveraging single-cell genomics to expand the fungal tree of life.</title>
        <authorList>
            <person name="Ahrendt S.R."/>
            <person name="Quandt C.A."/>
            <person name="Ciobanu D."/>
            <person name="Clum A."/>
            <person name="Salamov A."/>
            <person name="Andreopoulos B."/>
            <person name="Cheng J.F."/>
            <person name="Woyke T."/>
            <person name="Pelin A."/>
            <person name="Henrissat B."/>
            <person name="Reynolds N.K."/>
            <person name="Benny G.L."/>
            <person name="Smith M.E."/>
            <person name="James T.Y."/>
            <person name="Grigoriev I.V."/>
        </authorList>
    </citation>
    <scope>NUCLEOTIDE SEQUENCE [LARGE SCALE GENOMIC DNA]</scope>
    <source>
        <strain evidence="16">RSA 468</strain>
    </source>
</reference>
<sequence length="253" mass="27391">MPIALAKTDQVDIKFTAELAMGQTTQPIRAHQAFLILTHRDHGHELVRVFDSTRQGQYSLQLRLKTLEALFKSHTGVYDADIVLGTFSVADGLRRRIAAFNIPSFQNGKTAPDSPTSSAATGTLALDTPSLVALPEIHHTPRPAPKQPFVLFPLIFALLALVPFVGLLGAWYALSGGCADHGQGVVSSVCAAADVPRLTFWGCLVGYGILYALFWTRWNLLQTLPYLAGLTVVTVVVGRSALLSMGQQRLKAE</sequence>
<dbReference type="InterPro" id="IPR056790">
    <property type="entry name" value="Ribophorin_II_C"/>
</dbReference>
<feature type="domain" description="Ribophorin II third" evidence="13">
    <location>
        <begin position="13"/>
        <end position="99"/>
    </location>
</feature>
<evidence type="ECO:0000256" key="4">
    <source>
        <dbReference type="ARBA" id="ARBA00009038"/>
    </source>
</evidence>
<proteinExistence type="inferred from homology"/>
<keyword evidence="6" id="KW-0732">Signal</keyword>
<dbReference type="GO" id="GO:0008250">
    <property type="term" value="C:oligosaccharyltransferase complex"/>
    <property type="evidence" value="ECO:0007669"/>
    <property type="project" value="InterPro"/>
</dbReference>
<keyword evidence="8 12" id="KW-1133">Transmembrane helix</keyword>
<dbReference type="STRING" id="215637.A0A4P9ZTB8"/>
<evidence type="ECO:0000256" key="1">
    <source>
        <dbReference type="ARBA" id="ARBA00002791"/>
    </source>
</evidence>
<feature type="domain" description="Ribophorin II C-terminal" evidence="14">
    <location>
        <begin position="142"/>
        <end position="249"/>
    </location>
</feature>
<organism evidence="15 16">
    <name type="scientific">Dimargaris cristalligena</name>
    <dbReference type="NCBI Taxonomy" id="215637"/>
    <lineage>
        <taxon>Eukaryota</taxon>
        <taxon>Fungi</taxon>
        <taxon>Fungi incertae sedis</taxon>
        <taxon>Zoopagomycota</taxon>
        <taxon>Kickxellomycotina</taxon>
        <taxon>Dimargaritomycetes</taxon>
        <taxon>Dimargaritales</taxon>
        <taxon>Dimargaritaceae</taxon>
        <taxon>Dimargaris</taxon>
    </lineage>
</organism>
<dbReference type="InterPro" id="IPR055374">
    <property type="entry name" value="Ribophorin_II_3rd"/>
</dbReference>
<dbReference type="PANTHER" id="PTHR12640:SF0">
    <property type="entry name" value="DOLICHYL-DIPHOSPHOOLIGOSACCHARIDE--PROTEIN GLYCOSYLTRANSFERASE SUBUNIT 2"/>
    <property type="match status" value="1"/>
</dbReference>
<comment type="subcellular location">
    <subcellularLocation>
        <location evidence="2">Endoplasmic reticulum membrane</location>
        <topology evidence="2">Multi-pass membrane protein</topology>
    </subcellularLocation>
</comment>
<name>A0A4P9ZTB8_9FUNG</name>
<comment type="pathway">
    <text evidence="3">Protein modification; protein glycosylation.</text>
</comment>
<evidence type="ECO:0000259" key="14">
    <source>
        <dbReference type="Pfam" id="PF25147"/>
    </source>
</evidence>
<keyword evidence="7" id="KW-0256">Endoplasmic reticulum</keyword>
<feature type="transmembrane region" description="Helical" evidence="12">
    <location>
        <begin position="195"/>
        <end position="214"/>
    </location>
</feature>
<protein>
    <recommendedName>
        <fullName evidence="11">Ribophorin II</fullName>
    </recommendedName>
    <alternativeName>
        <fullName evidence="10">Ribophorin-2</fullName>
    </alternativeName>
</protein>
<gene>
    <name evidence="15" type="ORF">BJ085DRAFT_35214</name>
</gene>
<keyword evidence="5 12" id="KW-0812">Transmembrane</keyword>
<dbReference type="Proteomes" id="UP000268162">
    <property type="component" value="Unassembled WGS sequence"/>
</dbReference>
<dbReference type="InterPro" id="IPR008814">
    <property type="entry name" value="Swp1"/>
</dbReference>
<keyword evidence="16" id="KW-1185">Reference proteome</keyword>
<evidence type="ECO:0000259" key="13">
    <source>
        <dbReference type="Pfam" id="PF23860"/>
    </source>
</evidence>
<dbReference type="UniPathway" id="UPA00378"/>
<evidence type="ECO:0000256" key="8">
    <source>
        <dbReference type="ARBA" id="ARBA00022989"/>
    </source>
</evidence>
<feature type="transmembrane region" description="Helical" evidence="12">
    <location>
        <begin position="149"/>
        <end position="174"/>
    </location>
</feature>
<feature type="transmembrane region" description="Helical" evidence="12">
    <location>
        <begin position="226"/>
        <end position="245"/>
    </location>
</feature>
<dbReference type="GO" id="GO:0006487">
    <property type="term" value="P:protein N-linked glycosylation"/>
    <property type="evidence" value="ECO:0007669"/>
    <property type="project" value="TreeGrafter"/>
</dbReference>
<keyword evidence="15" id="KW-0808">Transferase</keyword>
<keyword evidence="9 12" id="KW-0472">Membrane</keyword>
<evidence type="ECO:0000256" key="3">
    <source>
        <dbReference type="ARBA" id="ARBA00004922"/>
    </source>
</evidence>
<evidence type="ECO:0000313" key="16">
    <source>
        <dbReference type="Proteomes" id="UP000268162"/>
    </source>
</evidence>
<evidence type="ECO:0000256" key="10">
    <source>
        <dbReference type="ARBA" id="ARBA00030078"/>
    </source>
</evidence>
<evidence type="ECO:0000256" key="6">
    <source>
        <dbReference type="ARBA" id="ARBA00022729"/>
    </source>
</evidence>
<evidence type="ECO:0000256" key="2">
    <source>
        <dbReference type="ARBA" id="ARBA00004477"/>
    </source>
</evidence>
<comment type="function">
    <text evidence="1">Subunit of the oligosaccharyl transferase (OST) complex that catalyzes the initial transfer of a defined glycan (Glc(3)Man(9)GlcNAc(2) in eukaryotes) from the lipid carrier dolichol-pyrophosphate to an asparagine residue within an Asn-X-Ser/Thr consensus motif in nascent polypeptide chains, the first step in protein N-glycosylation. N-glycosylation occurs cotranslationally and the complex associates with the Sec61 complex at the channel-forming translocon complex that mediates protein translocation across the endoplasmic reticulum (ER). All subunits are required for a maximal enzyme activity.</text>
</comment>
<dbReference type="GO" id="GO:0016740">
    <property type="term" value="F:transferase activity"/>
    <property type="evidence" value="ECO:0007669"/>
    <property type="project" value="UniProtKB-KW"/>
</dbReference>
<evidence type="ECO:0000256" key="11">
    <source>
        <dbReference type="ARBA" id="ARBA00032139"/>
    </source>
</evidence>
<accession>A0A4P9ZTB8</accession>
<comment type="similarity">
    <text evidence="4">Belongs to the SWP1 family.</text>
</comment>
<dbReference type="AlphaFoldDB" id="A0A4P9ZTB8"/>
<evidence type="ECO:0000256" key="7">
    <source>
        <dbReference type="ARBA" id="ARBA00022824"/>
    </source>
</evidence>
<evidence type="ECO:0000313" key="15">
    <source>
        <dbReference type="EMBL" id="RKP35982.1"/>
    </source>
</evidence>
<dbReference type="EMBL" id="ML002742">
    <property type="protein sequence ID" value="RKP35982.1"/>
    <property type="molecule type" value="Genomic_DNA"/>
</dbReference>